<name>A0A0V1KM99_9BILA</name>
<dbReference type="AlphaFoldDB" id="A0A0V1KM99"/>
<proteinExistence type="predicted"/>
<sequence length="116" mass="13851">MQKESLRCDLVFIANFANFVQAFTFLEKRSETLVDRLQVFDKVIDNIHKIPGIVGEDIKISLLQCLVTQWRWFAQEFFDIRELWNAFLIDRLTLLRSRKSYHISPKREQLIGTYKV</sequence>
<comment type="caution">
    <text evidence="1">The sequence shown here is derived from an EMBL/GenBank/DDBJ whole genome shotgun (WGS) entry which is preliminary data.</text>
</comment>
<organism evidence="1 2">
    <name type="scientific">Trichinella nativa</name>
    <dbReference type="NCBI Taxonomy" id="6335"/>
    <lineage>
        <taxon>Eukaryota</taxon>
        <taxon>Metazoa</taxon>
        <taxon>Ecdysozoa</taxon>
        <taxon>Nematoda</taxon>
        <taxon>Enoplea</taxon>
        <taxon>Dorylaimia</taxon>
        <taxon>Trichinellida</taxon>
        <taxon>Trichinellidae</taxon>
        <taxon>Trichinella</taxon>
    </lineage>
</organism>
<gene>
    <name evidence="1" type="ORF">T02_13823</name>
</gene>
<reference evidence="1 2" key="1">
    <citation type="submission" date="2015-05" db="EMBL/GenBank/DDBJ databases">
        <title>Evolution of Trichinella species and genotypes.</title>
        <authorList>
            <person name="Korhonen P.K."/>
            <person name="Edoardo P."/>
            <person name="Giuseppe L.R."/>
            <person name="Gasser R.B."/>
        </authorList>
    </citation>
    <scope>NUCLEOTIDE SEQUENCE [LARGE SCALE GENOMIC DNA]</scope>
    <source>
        <strain evidence="1">ISS10</strain>
    </source>
</reference>
<evidence type="ECO:0000313" key="1">
    <source>
        <dbReference type="EMBL" id="KRZ48110.1"/>
    </source>
</evidence>
<accession>A0A0V1KM99</accession>
<evidence type="ECO:0000313" key="2">
    <source>
        <dbReference type="Proteomes" id="UP000054721"/>
    </source>
</evidence>
<dbReference type="OrthoDB" id="5866857at2759"/>
<protein>
    <submittedName>
        <fullName evidence="1">Uncharacterized protein</fullName>
    </submittedName>
</protein>
<keyword evidence="2" id="KW-1185">Reference proteome</keyword>
<dbReference type="EMBL" id="JYDW01000469">
    <property type="protein sequence ID" value="KRZ48110.1"/>
    <property type="molecule type" value="Genomic_DNA"/>
</dbReference>
<dbReference type="Proteomes" id="UP000054721">
    <property type="component" value="Unassembled WGS sequence"/>
</dbReference>